<proteinExistence type="predicted"/>
<keyword evidence="6" id="KW-1185">Reference proteome</keyword>
<feature type="repeat" description="TPR" evidence="3">
    <location>
        <begin position="502"/>
        <end position="535"/>
    </location>
</feature>
<evidence type="ECO:0000256" key="2">
    <source>
        <dbReference type="ARBA" id="ARBA00022803"/>
    </source>
</evidence>
<dbReference type="RefSeq" id="WP_073329054.1">
    <property type="nucleotide sequence ID" value="NZ_FQYO01000003.1"/>
</dbReference>
<accession>A0A1M6EA47</accession>
<dbReference type="Gene3D" id="1.25.40.10">
    <property type="entry name" value="Tetratricopeptide repeat domain"/>
    <property type="match status" value="2"/>
</dbReference>
<keyword evidence="4" id="KW-0732">Signal</keyword>
<protein>
    <submittedName>
        <fullName evidence="5">Tetratricopeptide repeat-containing protein</fullName>
    </submittedName>
</protein>
<dbReference type="EMBL" id="FQYO01000003">
    <property type="protein sequence ID" value="SHI82293.1"/>
    <property type="molecule type" value="Genomic_DNA"/>
</dbReference>
<dbReference type="Proteomes" id="UP000184292">
    <property type="component" value="Unassembled WGS sequence"/>
</dbReference>
<keyword evidence="1" id="KW-0677">Repeat</keyword>
<dbReference type="SUPFAM" id="SSF48452">
    <property type="entry name" value="TPR-like"/>
    <property type="match status" value="3"/>
</dbReference>
<dbReference type="SMART" id="SM00028">
    <property type="entry name" value="TPR"/>
    <property type="match status" value="5"/>
</dbReference>
<reference evidence="5 6" key="1">
    <citation type="submission" date="2016-11" db="EMBL/GenBank/DDBJ databases">
        <authorList>
            <person name="Jaros S."/>
            <person name="Januszkiewicz K."/>
            <person name="Wedrychowicz H."/>
        </authorList>
    </citation>
    <scope>NUCLEOTIDE SEQUENCE [LARGE SCALE GENOMIC DNA]</scope>
    <source>
        <strain evidence="5 6">DSM 100565</strain>
    </source>
</reference>
<feature type="signal peptide" evidence="4">
    <location>
        <begin position="1"/>
        <end position="26"/>
    </location>
</feature>
<keyword evidence="2 3" id="KW-0802">TPR repeat</keyword>
<sequence>MTRTLPLAALLAATSTLATTALPVAAQEVDVGAYLSGRTAAIAQDYAVGAERFGRALDADPENPVLLQYTLSQLIGAGRTEEAAALSARLEALGGSSVVTSVVLQAQAFAEGDWEVVLARLEDGDEISPVIDGLARGWALVGAGRAEEGIAAFDDLTEESGLAPFGRLHKALALALVGDDAAAVELLETAPEDGLTATRAALITRAQALGRLGRGDEGAELIAGTYGASLDPELERLRATLAAGETPPFDVIGGAAEGMALAYYGVAAVLASDASDEVALTYARLAERLDPGNGEVLLLTGGLLDRIGRHDLAVETLGRIDPEDAAFLPGEMARADALFAGGEEDRAVAAMEALARATPDSDVVQVALGDLLRRTDDPAAAEIAYTRGIEGQEGDPDLWRRHYLRGIVRYQTDDWPGAEADFRASLELRPDNPGVLNYLGYSLLEEGGDLDEAVDLIERAVALQPENGAIVDSLGWAQFRAGDYAEATLTLERAAMLEPVDPVVNDHLGDAYWAVGRLREARFQWQRALSFDPGEEEAARIRAKLEDGLDAVLAEEGATPLDVAGTP</sequence>
<organism evidence="5 6">
    <name type="scientific">Wenxinia saemankumensis</name>
    <dbReference type="NCBI Taxonomy" id="1447782"/>
    <lineage>
        <taxon>Bacteria</taxon>
        <taxon>Pseudomonadati</taxon>
        <taxon>Pseudomonadota</taxon>
        <taxon>Alphaproteobacteria</taxon>
        <taxon>Rhodobacterales</taxon>
        <taxon>Roseobacteraceae</taxon>
        <taxon>Wenxinia</taxon>
    </lineage>
</organism>
<dbReference type="InterPro" id="IPR011990">
    <property type="entry name" value="TPR-like_helical_dom_sf"/>
</dbReference>
<evidence type="ECO:0000313" key="5">
    <source>
        <dbReference type="EMBL" id="SHI82293.1"/>
    </source>
</evidence>
<dbReference type="AlphaFoldDB" id="A0A1M6EA47"/>
<dbReference type="OrthoDB" id="9766710at2"/>
<dbReference type="InterPro" id="IPR019734">
    <property type="entry name" value="TPR_rpt"/>
</dbReference>
<dbReference type="Pfam" id="PF13432">
    <property type="entry name" value="TPR_16"/>
    <property type="match status" value="2"/>
</dbReference>
<evidence type="ECO:0000256" key="4">
    <source>
        <dbReference type="SAM" id="SignalP"/>
    </source>
</evidence>
<evidence type="ECO:0000256" key="1">
    <source>
        <dbReference type="ARBA" id="ARBA00022737"/>
    </source>
</evidence>
<dbReference type="InterPro" id="IPR051012">
    <property type="entry name" value="CellSynth/LPSAsmb/PSIAsmb"/>
</dbReference>
<name>A0A1M6EA47_9RHOB</name>
<gene>
    <name evidence="5" type="ORF">SAMN05444417_1893</name>
</gene>
<dbReference type="STRING" id="1447782.SAMN05444417_1893"/>
<dbReference type="PROSITE" id="PS50005">
    <property type="entry name" value="TPR"/>
    <property type="match status" value="1"/>
</dbReference>
<feature type="chain" id="PRO_5012025373" evidence="4">
    <location>
        <begin position="27"/>
        <end position="567"/>
    </location>
</feature>
<dbReference type="PANTHER" id="PTHR45586">
    <property type="entry name" value="TPR REPEAT-CONTAINING PROTEIN PA4667"/>
    <property type="match status" value="1"/>
</dbReference>
<evidence type="ECO:0000313" key="6">
    <source>
        <dbReference type="Proteomes" id="UP000184292"/>
    </source>
</evidence>
<evidence type="ECO:0000256" key="3">
    <source>
        <dbReference type="PROSITE-ProRule" id="PRU00339"/>
    </source>
</evidence>
<dbReference type="PANTHER" id="PTHR45586:SF1">
    <property type="entry name" value="LIPOPOLYSACCHARIDE ASSEMBLY PROTEIN B"/>
    <property type="match status" value="1"/>
</dbReference>